<feature type="compositionally biased region" description="Basic and acidic residues" evidence="1">
    <location>
        <begin position="417"/>
        <end position="427"/>
    </location>
</feature>
<keyword evidence="2" id="KW-1185">Reference proteome</keyword>
<feature type="compositionally biased region" description="Polar residues" evidence="1">
    <location>
        <begin position="40"/>
        <end position="54"/>
    </location>
</feature>
<accession>A0ABM1JRH0</accession>
<sequence length="612" mass="66872">MDSSAAVFSTQGNPFLEASHFQSHYYPSRAQPLSRREQSMALSPSRLQQRNCSASPKEAEPPSLPLLSFLPDSSCQGAKPPDSDSTSPYNESWPSTERSSSSLTPEGPKALLPEQTSGTKALASPELRGSKTSFSDSESVIARYIERFRYGQPTNRRERWTPGSKSPPFWWLGHSSPSEGDNSKTETSTSSSASRKDVDTANAFTGPDSGRHGGRPSSFSPVLDHSPSGESQDSSTLDPDTVSLQERAARLLHRSMSPLSSYRHVSYDGLGSTPTSTLTNADADPIGQAPKPLVGHQCKEDDILFQWRLRRKMEEASKVAAVLPSVGWRSQCTEPAYPPSMMGGAALMSPEPTSWRSKDRTTLPTSEAQPRPTLDEHPCCCRDRLRSGPSPQPPTEGASFSNRNVMLGRSEPNQEQGVKELIPREDPVPVCRDFLPLPKPAGATKPLDPSPPDHSQRTAWPVQKVCSEPRGKQRPSRSEQGRPKAPRDSAKPSVSPRKHVQRVLGEVVAERLFSSPESPAPQRGKLKKSSKKQGPKESPPHAVSTPSYPELLNMAAQLLEQAEDSDGTEFEEDPLLQVLRSQRGLLCSQLRAVDARMAQLEGHHANQDLSHP</sequence>
<protein>
    <submittedName>
        <fullName evidence="3">Proline and serine-rich protein 3</fullName>
    </submittedName>
</protein>
<proteinExistence type="predicted"/>
<organism evidence="2 3">
    <name type="scientific">Gekko japonicus</name>
    <name type="common">Schlegel's Japanese gecko</name>
    <dbReference type="NCBI Taxonomy" id="146911"/>
    <lineage>
        <taxon>Eukaryota</taxon>
        <taxon>Metazoa</taxon>
        <taxon>Chordata</taxon>
        <taxon>Craniata</taxon>
        <taxon>Vertebrata</taxon>
        <taxon>Euteleostomi</taxon>
        <taxon>Lepidosauria</taxon>
        <taxon>Squamata</taxon>
        <taxon>Bifurcata</taxon>
        <taxon>Gekkota</taxon>
        <taxon>Gekkonidae</taxon>
        <taxon>Gekkoninae</taxon>
        <taxon>Gekko</taxon>
    </lineage>
</organism>
<feature type="compositionally biased region" description="Low complexity" evidence="1">
    <location>
        <begin position="65"/>
        <end position="74"/>
    </location>
</feature>
<feature type="compositionally biased region" description="Basic and acidic residues" evidence="1">
    <location>
        <begin position="373"/>
        <end position="386"/>
    </location>
</feature>
<dbReference type="GeneID" id="107108170"/>
<dbReference type="Proteomes" id="UP000694871">
    <property type="component" value="Unplaced"/>
</dbReference>
<feature type="compositionally biased region" description="Basic residues" evidence="1">
    <location>
        <begin position="524"/>
        <end position="533"/>
    </location>
</feature>
<feature type="compositionally biased region" description="Low complexity" evidence="1">
    <location>
        <begin position="91"/>
        <end position="106"/>
    </location>
</feature>
<reference evidence="3" key="1">
    <citation type="submission" date="2025-08" db="UniProtKB">
        <authorList>
            <consortium name="RefSeq"/>
        </authorList>
    </citation>
    <scope>IDENTIFICATION</scope>
</reference>
<feature type="region of interest" description="Disordered" evidence="1">
    <location>
        <begin position="349"/>
        <end position="551"/>
    </location>
</feature>
<evidence type="ECO:0000256" key="1">
    <source>
        <dbReference type="SAM" id="MobiDB-lite"/>
    </source>
</evidence>
<feature type="compositionally biased region" description="Basic and acidic residues" evidence="1">
    <location>
        <begin position="467"/>
        <end position="490"/>
    </location>
</feature>
<dbReference type="PANTHER" id="PTHR22045">
    <property type="entry name" value="PROLINE AND SERINE-RICH PROTEIN 3"/>
    <property type="match status" value="1"/>
</dbReference>
<feature type="compositionally biased region" description="Polar residues" evidence="1">
    <location>
        <begin position="228"/>
        <end position="239"/>
    </location>
</feature>
<dbReference type="PANTHER" id="PTHR22045:SF6">
    <property type="entry name" value="PROLINE AND SERINE-RICH PROTEIN 3"/>
    <property type="match status" value="1"/>
</dbReference>
<feature type="region of interest" description="Disordered" evidence="1">
    <location>
        <begin position="27"/>
        <end position="239"/>
    </location>
</feature>
<dbReference type="InterPro" id="IPR037646">
    <property type="entry name" value="PROSER3"/>
</dbReference>
<gene>
    <name evidence="3" type="primary">PROSER3</name>
</gene>
<dbReference type="RefSeq" id="XP_015264057.1">
    <property type="nucleotide sequence ID" value="XM_015408571.1"/>
</dbReference>
<name>A0ABM1JRH0_GEKJA</name>
<evidence type="ECO:0000313" key="2">
    <source>
        <dbReference type="Proteomes" id="UP000694871"/>
    </source>
</evidence>
<evidence type="ECO:0000313" key="3">
    <source>
        <dbReference type="RefSeq" id="XP_015264057.1"/>
    </source>
</evidence>
<feature type="compositionally biased region" description="Basic and acidic residues" evidence="1">
    <location>
        <begin position="144"/>
        <end position="160"/>
    </location>
</feature>